<keyword evidence="2" id="KW-1185">Reference proteome</keyword>
<dbReference type="EMBL" id="JAIQCV010000004">
    <property type="protein sequence ID" value="KAH1108579.1"/>
    <property type="molecule type" value="Genomic_DNA"/>
</dbReference>
<comment type="caution">
    <text evidence="1">The sequence shown here is derived from an EMBL/GenBank/DDBJ whole genome shotgun (WGS) entry which is preliminary data.</text>
</comment>
<dbReference type="InterPro" id="IPR053098">
    <property type="entry name" value="Petuviruses_polyprotein"/>
</dbReference>
<gene>
    <name evidence="1" type="ORF">J1N35_012347</name>
</gene>
<proteinExistence type="predicted"/>
<dbReference type="AlphaFoldDB" id="A0A9D3W3R9"/>
<dbReference type="PANTHER" id="PTHR48435:SF1">
    <property type="entry name" value="POLYPROTEIN"/>
    <property type="match status" value="1"/>
</dbReference>
<evidence type="ECO:0000313" key="1">
    <source>
        <dbReference type="EMBL" id="KAH1108579.1"/>
    </source>
</evidence>
<reference evidence="1 2" key="1">
    <citation type="journal article" date="2021" name="Plant Biotechnol. J.">
        <title>Multi-omics assisted identification of the key and species-specific regulatory components of drought-tolerant mechanisms in Gossypium stocksii.</title>
        <authorList>
            <person name="Yu D."/>
            <person name="Ke L."/>
            <person name="Zhang D."/>
            <person name="Wu Y."/>
            <person name="Sun Y."/>
            <person name="Mei J."/>
            <person name="Sun J."/>
            <person name="Sun Y."/>
        </authorList>
    </citation>
    <scope>NUCLEOTIDE SEQUENCE [LARGE SCALE GENOMIC DNA]</scope>
    <source>
        <strain evidence="2">cv. E1</strain>
        <tissue evidence="1">Leaf</tissue>
    </source>
</reference>
<dbReference type="PANTHER" id="PTHR48435">
    <property type="entry name" value="POLYPROTEIN"/>
    <property type="match status" value="1"/>
</dbReference>
<accession>A0A9D3W3R9</accession>
<organism evidence="1 2">
    <name type="scientific">Gossypium stocksii</name>
    <dbReference type="NCBI Taxonomy" id="47602"/>
    <lineage>
        <taxon>Eukaryota</taxon>
        <taxon>Viridiplantae</taxon>
        <taxon>Streptophyta</taxon>
        <taxon>Embryophyta</taxon>
        <taxon>Tracheophyta</taxon>
        <taxon>Spermatophyta</taxon>
        <taxon>Magnoliopsida</taxon>
        <taxon>eudicotyledons</taxon>
        <taxon>Gunneridae</taxon>
        <taxon>Pentapetalae</taxon>
        <taxon>rosids</taxon>
        <taxon>malvids</taxon>
        <taxon>Malvales</taxon>
        <taxon>Malvaceae</taxon>
        <taxon>Malvoideae</taxon>
        <taxon>Gossypium</taxon>
    </lineage>
</organism>
<protein>
    <submittedName>
        <fullName evidence="1">Uncharacterized protein</fullName>
    </submittedName>
</protein>
<sequence>MPRPEGKPVVARIVLLDSRYLEYQHACIATIEATLDSGLVMIVYKIQDHAFNLSKHGIGDSLLISVNTNDQPHCVHVPKQISRKELIKLLPEKWVTNYEKLHEHSQPIQSTKSQILSKGDGTTEIKFDHYHLYDPKGPSIFPTQLMMQLMGNPTVNHDKDDPECCCDLCEPGSERKLIQSFSADGKPLYMFKDENTGHCPWDRDCSCQSYVNDRQGDFPPLDEYTEKNYTHAPKISSKIQPNVSGAPVKISAAEATLNWQTENALAQNHALKKIDSKILAVEAKVDDNTNMVKDLINLLQKRLNAMVKELAAPGQYFFSHLAQGEKEIPNLKE</sequence>
<name>A0A9D3W3R9_9ROSI</name>
<evidence type="ECO:0000313" key="2">
    <source>
        <dbReference type="Proteomes" id="UP000828251"/>
    </source>
</evidence>
<dbReference type="Proteomes" id="UP000828251">
    <property type="component" value="Unassembled WGS sequence"/>
</dbReference>
<dbReference type="OrthoDB" id="998565at2759"/>